<organism evidence="11 12">
    <name type="scientific">Desulfobacter postgatei 2ac9</name>
    <dbReference type="NCBI Taxonomy" id="879212"/>
    <lineage>
        <taxon>Bacteria</taxon>
        <taxon>Pseudomonadati</taxon>
        <taxon>Thermodesulfobacteriota</taxon>
        <taxon>Desulfobacteria</taxon>
        <taxon>Desulfobacterales</taxon>
        <taxon>Desulfobacteraceae</taxon>
        <taxon>Desulfobacter</taxon>
    </lineage>
</organism>
<evidence type="ECO:0000256" key="4">
    <source>
        <dbReference type="ARBA" id="ARBA00022801"/>
    </source>
</evidence>
<dbReference type="InterPro" id="IPR006697">
    <property type="entry name" value="RecC"/>
</dbReference>
<evidence type="ECO:0000256" key="8">
    <source>
        <dbReference type="ARBA" id="ARBA00023125"/>
    </source>
</evidence>
<evidence type="ECO:0000256" key="2">
    <source>
        <dbReference type="ARBA" id="ARBA00022741"/>
    </source>
</evidence>
<dbReference type="HAMAP" id="MF_01486">
    <property type="entry name" value="RecC"/>
    <property type="match status" value="1"/>
</dbReference>
<keyword evidence="1" id="KW-0540">Nuclease</keyword>
<reference evidence="11 12" key="2">
    <citation type="submission" date="2012-02" db="EMBL/GenBank/DDBJ databases">
        <title>Improved High-Quality Draft sequence of Desulfobacter postgatei 2ac9.</title>
        <authorList>
            <consortium name="US DOE Joint Genome Institute"/>
            <person name="Lucas S."/>
            <person name="Han J."/>
            <person name="Lapidus A."/>
            <person name="Cheng J.-F."/>
            <person name="Goodwin L."/>
            <person name="Pitluck S."/>
            <person name="Peters L."/>
            <person name="Ovchinnikova G."/>
            <person name="Held B."/>
            <person name="Detter J.C."/>
            <person name="Han C."/>
            <person name="Tapia R."/>
            <person name="Land M."/>
            <person name="Hauser L."/>
            <person name="Kyrpides N."/>
            <person name="Ivanova N."/>
            <person name="Pagani I."/>
            <person name="Orellana R."/>
            <person name="Lovley D."/>
            <person name="Woyke T."/>
        </authorList>
    </citation>
    <scope>NUCLEOTIDE SEQUENCE [LARGE SCALE GENOMIC DNA]</scope>
    <source>
        <strain evidence="11 12">2ac9</strain>
    </source>
</reference>
<dbReference type="RefSeq" id="WP_004075086.1">
    <property type="nucleotide sequence ID" value="NZ_CM001488.1"/>
</dbReference>
<dbReference type="SUPFAM" id="SSF52980">
    <property type="entry name" value="Restriction endonuclease-like"/>
    <property type="match status" value="1"/>
</dbReference>
<accession>I5B6R5</accession>
<dbReference type="EMBL" id="CM001488">
    <property type="protein sequence ID" value="EIM65178.1"/>
    <property type="molecule type" value="Genomic_DNA"/>
</dbReference>
<dbReference type="GO" id="GO:0004386">
    <property type="term" value="F:helicase activity"/>
    <property type="evidence" value="ECO:0007669"/>
    <property type="project" value="UniProtKB-KW"/>
</dbReference>
<dbReference type="InterPro" id="IPR011335">
    <property type="entry name" value="Restrct_endonuc-II-like"/>
</dbReference>
<sequence length="1122" mass="124162">MFNLIKSNRMENLAQALCTVIGKVPDNPISSEFIGIQSRGMKQWLSQVIARHFGVCANVRFMFPRQMLEYIREQSCDNQETGVSESGLLNRDMMAWAVLDILMAKGSESARADIDFIGPGTYLKHDDTGTKAMALSHRIANVLDDYQVYRPDMLAAWGRGENQAFADPHALWQAVLWQELIKKGVSLPDQMQACVAALETGAVNTTALPRRISLFGISAMPPFFLNLFNLLGGKIDVFLFLLTPTHQFFFDLPSPRQQEKAALKNKAVSELPEEGNPLLGALGQSSRETQGLLENFDYDEPMGDLFEDPAAMPDDTTPDGQGVADMLRVIQSDILNLVWRGKGRADAAIAVLTGDDSLAVHACHSPMREAQVLKDLILDALDRDPGLCPHDVVVMMPDIEAYAPFLEAVFSQSPGLPFTVSDRRRRSESLTLSAFLNILDMKEARLEKSKIMGLLSCPVIADKFGLTMGDQDLVSSLFDAAGILWGRDGAHREKILGRPYEQNTWTFGLNRLMAGFALPEASTVFVNDVLPCDGFKGLEGEILGKAAHFIYSLFKALDLMDSPGTIREWTTRFRTIISDILAKDLGNDGDMAVLLNALDDMEKQAGQAGFERPISFCAVRLALTAKLDVHISQGSFLSGGITFCNLMPMRSIPFKLVCLMGMDAQSFPRTGTSPGFDLIRPNPRLGDKQDRQEDCELFLEALLCARLRLIITYTGMRISDNAPVPVASPVAELVDTVKNSFVFPQGFQWQFAHPLHPFSPDYFSDTRGPGYFSYSKAQCRISRSQSTRNKGQGENAGAPGFCFRAPDGDNAVKQQASEEMPMIALSDLIAFFRHPVRYYVTDTLGVIYPEPGEEPDEREPFRLSGLSLYDLGSLAVENREDIDLYSLVKAQGRLPFGNKGKQEWARINDLAEPVKYLAQNELPDTNPQILDLCFQTETCCITGRVTDVYDQGRAVAGFGRLNPSRLLTQWIMHLAYSCVEEHPGATVMVGQDPKGKKLAVRFQFSAVKEKSQARALLLDLAGYFLDGKARVFPFFADLCFHLVWDLSSRNYDLSASSLSTATGKCAGLWRNTFNSTGESFNRYTALVFGQDNPFSDPLTLEHSGVLDAGLAVYRPMLACLIL</sequence>
<gene>
    <name evidence="11" type="ORF">DespoDRAFT_03409</name>
</gene>
<dbReference type="InterPro" id="IPR027417">
    <property type="entry name" value="P-loop_NTPase"/>
</dbReference>
<keyword evidence="5" id="KW-0347">Helicase</keyword>
<dbReference type="HOGENOM" id="CLU_007513_0_0_7"/>
<evidence type="ECO:0000259" key="10">
    <source>
        <dbReference type="Pfam" id="PF17946"/>
    </source>
</evidence>
<dbReference type="GO" id="GO:0009338">
    <property type="term" value="C:exodeoxyribonuclease V complex"/>
    <property type="evidence" value="ECO:0007669"/>
    <property type="project" value="InterPro"/>
</dbReference>
<dbReference type="PIRSF" id="PIRSF000980">
    <property type="entry name" value="RecC"/>
    <property type="match status" value="1"/>
</dbReference>
<dbReference type="Pfam" id="PF04257">
    <property type="entry name" value="Exonuc_V_gamma"/>
    <property type="match status" value="1"/>
</dbReference>
<name>I5B6R5_9BACT</name>
<dbReference type="InterPro" id="IPR013986">
    <property type="entry name" value="DExx_box_DNA_helicase_dom_sf"/>
</dbReference>
<dbReference type="Gene3D" id="3.40.50.300">
    <property type="entry name" value="P-loop containing nucleotide triphosphate hydrolases"/>
    <property type="match status" value="2"/>
</dbReference>
<evidence type="ECO:0000256" key="3">
    <source>
        <dbReference type="ARBA" id="ARBA00022763"/>
    </source>
</evidence>
<dbReference type="InterPro" id="IPR041500">
    <property type="entry name" value="RecC_C"/>
</dbReference>
<evidence type="ECO:0000256" key="6">
    <source>
        <dbReference type="ARBA" id="ARBA00022839"/>
    </source>
</evidence>
<keyword evidence="3" id="KW-0227">DNA damage</keyword>
<dbReference type="OrthoDB" id="9762834at2"/>
<dbReference type="Pfam" id="PF17946">
    <property type="entry name" value="RecC_C"/>
    <property type="match status" value="1"/>
</dbReference>
<proteinExistence type="inferred from homology"/>
<evidence type="ECO:0000313" key="11">
    <source>
        <dbReference type="EMBL" id="EIM65178.1"/>
    </source>
</evidence>
<dbReference type="NCBIfam" id="TIGR01450">
    <property type="entry name" value="recC"/>
    <property type="match status" value="1"/>
</dbReference>
<dbReference type="STRING" id="879212.DespoDRAFT_03409"/>
<dbReference type="Gene3D" id="1.10.10.160">
    <property type="match status" value="1"/>
</dbReference>
<dbReference type="AlphaFoldDB" id="I5B6R5"/>
<evidence type="ECO:0000256" key="1">
    <source>
        <dbReference type="ARBA" id="ARBA00022722"/>
    </source>
</evidence>
<evidence type="ECO:0000313" key="12">
    <source>
        <dbReference type="Proteomes" id="UP000005778"/>
    </source>
</evidence>
<evidence type="ECO:0000256" key="7">
    <source>
        <dbReference type="ARBA" id="ARBA00022840"/>
    </source>
</evidence>
<keyword evidence="6" id="KW-0269">Exonuclease</keyword>
<keyword evidence="7" id="KW-0067">ATP-binding</keyword>
<dbReference type="GO" id="GO:0003677">
    <property type="term" value="F:DNA binding"/>
    <property type="evidence" value="ECO:0007669"/>
    <property type="project" value="UniProtKB-KW"/>
</dbReference>
<keyword evidence="9" id="KW-0234">DNA repair</keyword>
<dbReference type="GO" id="GO:0006310">
    <property type="term" value="P:DNA recombination"/>
    <property type="evidence" value="ECO:0007669"/>
    <property type="project" value="TreeGrafter"/>
</dbReference>
<keyword evidence="8" id="KW-0238">DNA-binding</keyword>
<dbReference type="GO" id="GO:0008854">
    <property type="term" value="F:exodeoxyribonuclease V activity"/>
    <property type="evidence" value="ECO:0007669"/>
    <property type="project" value="InterPro"/>
</dbReference>
<reference evidence="11 12" key="1">
    <citation type="submission" date="2011-09" db="EMBL/GenBank/DDBJ databases">
        <authorList>
            <consortium name="US DOE Joint Genome Institute (JGI-PGF)"/>
            <person name="Lucas S."/>
            <person name="Han J."/>
            <person name="Lapidus A."/>
            <person name="Cheng J.-F."/>
            <person name="Goodwin L."/>
            <person name="Pitluck S."/>
            <person name="Peters L."/>
            <person name="Land M.L."/>
            <person name="Hauser L."/>
            <person name="Orellana R."/>
            <person name="Lovley D."/>
            <person name="Woyke T.J."/>
        </authorList>
    </citation>
    <scope>NUCLEOTIDE SEQUENCE [LARGE SCALE GENOMIC DNA]</scope>
    <source>
        <strain evidence="11 12">2ac9</strain>
    </source>
</reference>
<keyword evidence="2" id="KW-0547">Nucleotide-binding</keyword>
<feature type="domain" description="RecC C-terminal" evidence="10">
    <location>
        <begin position="823"/>
        <end position="1042"/>
    </location>
</feature>
<protein>
    <submittedName>
        <fullName evidence="11">Exodeoxyribonuclease V, gamma subunit</fullName>
    </submittedName>
</protein>
<keyword evidence="4" id="KW-0378">Hydrolase</keyword>
<dbReference type="Proteomes" id="UP000005778">
    <property type="component" value="Chromosome"/>
</dbReference>
<evidence type="ECO:0000256" key="5">
    <source>
        <dbReference type="ARBA" id="ARBA00022806"/>
    </source>
</evidence>
<dbReference type="PANTHER" id="PTHR30591">
    <property type="entry name" value="RECBCD ENZYME SUBUNIT RECC"/>
    <property type="match status" value="1"/>
</dbReference>
<dbReference type="GO" id="GO:0006281">
    <property type="term" value="P:DNA repair"/>
    <property type="evidence" value="ECO:0007669"/>
    <property type="project" value="UniProtKB-KW"/>
</dbReference>
<dbReference type="PANTHER" id="PTHR30591:SF1">
    <property type="entry name" value="RECBCD ENZYME SUBUNIT RECC"/>
    <property type="match status" value="1"/>
</dbReference>
<dbReference type="Gene3D" id="3.40.50.10930">
    <property type="match status" value="1"/>
</dbReference>
<evidence type="ECO:0000256" key="9">
    <source>
        <dbReference type="ARBA" id="ARBA00023204"/>
    </source>
</evidence>
<dbReference type="Gene3D" id="1.10.10.990">
    <property type="match status" value="1"/>
</dbReference>
<dbReference type="SUPFAM" id="SSF52540">
    <property type="entry name" value="P-loop containing nucleoside triphosphate hydrolases"/>
    <property type="match status" value="2"/>
</dbReference>
<dbReference type="GO" id="GO:0005524">
    <property type="term" value="F:ATP binding"/>
    <property type="evidence" value="ECO:0007669"/>
    <property type="project" value="UniProtKB-KW"/>
</dbReference>
<dbReference type="eggNOG" id="COG1330">
    <property type="taxonomic scope" value="Bacteria"/>
</dbReference>
<keyword evidence="12" id="KW-1185">Reference proteome</keyword>